<organism evidence="1 2">
    <name type="scientific">Pseudogracilibacillus auburnensis</name>
    <dbReference type="NCBI Taxonomy" id="1494959"/>
    <lineage>
        <taxon>Bacteria</taxon>
        <taxon>Bacillati</taxon>
        <taxon>Bacillota</taxon>
        <taxon>Bacilli</taxon>
        <taxon>Bacillales</taxon>
        <taxon>Bacillaceae</taxon>
        <taxon>Pseudogracilibacillus</taxon>
    </lineage>
</organism>
<dbReference type="InterPro" id="IPR026002">
    <property type="entry name" value="ATC_hydrolase-like"/>
</dbReference>
<name>A0A2V3VRR3_9BACI</name>
<evidence type="ECO:0000313" key="2">
    <source>
        <dbReference type="Proteomes" id="UP000247978"/>
    </source>
</evidence>
<dbReference type="AlphaFoldDB" id="A0A2V3VRR3"/>
<dbReference type="Pfam" id="PF14196">
    <property type="entry name" value="ATC_hydrolase"/>
    <property type="match status" value="1"/>
</dbReference>
<sequence>MSIAHHVIPPYSMEVMTAKLFNELEAEVVANYKEKGKELLQQGVKNFGYKDAEDIAIQATKEGENHKLFDYIPKNHQQKNNFEGLTSFALFAKLFAQITKIFMDTYGDEGEKVMEKAVWNFGKKRGEGIKQRARVQGKNNTIDQYLENYDMGRSDLFEYETIHRPEEIEQTFTICPFGQQWADDNMHKYGIVYCRMIDPSIAKGFNEKFNVVHDQYVLKEGQCHFRFQLKEEENDK</sequence>
<accession>A0A2V3VRR3</accession>
<protein>
    <submittedName>
        <fullName evidence="1">L-2-amino-thiazoline-4-carboxylic acid hydrolase-like protein</fullName>
    </submittedName>
</protein>
<gene>
    <name evidence="1" type="ORF">DFR56_11677</name>
</gene>
<keyword evidence="1" id="KW-0378">Hydrolase</keyword>
<keyword evidence="2" id="KW-1185">Reference proteome</keyword>
<dbReference type="Proteomes" id="UP000247978">
    <property type="component" value="Unassembled WGS sequence"/>
</dbReference>
<comment type="caution">
    <text evidence="1">The sequence shown here is derived from an EMBL/GenBank/DDBJ whole genome shotgun (WGS) entry which is preliminary data.</text>
</comment>
<evidence type="ECO:0000313" key="1">
    <source>
        <dbReference type="EMBL" id="PXW83398.1"/>
    </source>
</evidence>
<dbReference type="GO" id="GO:0016787">
    <property type="term" value="F:hydrolase activity"/>
    <property type="evidence" value="ECO:0007669"/>
    <property type="project" value="UniProtKB-KW"/>
</dbReference>
<reference evidence="1 2" key="1">
    <citation type="submission" date="2018-05" db="EMBL/GenBank/DDBJ databases">
        <title>Genomic Encyclopedia of Type Strains, Phase IV (KMG-IV): sequencing the most valuable type-strain genomes for metagenomic binning, comparative biology and taxonomic classification.</title>
        <authorList>
            <person name="Goeker M."/>
        </authorList>
    </citation>
    <scope>NUCLEOTIDE SEQUENCE [LARGE SCALE GENOMIC DNA]</scope>
    <source>
        <strain evidence="1 2">DSM 28556</strain>
    </source>
</reference>
<dbReference type="RefSeq" id="WP_244916581.1">
    <property type="nucleotide sequence ID" value="NZ_JBHUHB010000001.1"/>
</dbReference>
<proteinExistence type="predicted"/>
<dbReference type="EMBL" id="QJJQ01000016">
    <property type="protein sequence ID" value="PXW83398.1"/>
    <property type="molecule type" value="Genomic_DNA"/>
</dbReference>